<feature type="compositionally biased region" description="Low complexity" evidence="6">
    <location>
        <begin position="1"/>
        <end position="11"/>
    </location>
</feature>
<dbReference type="InterPro" id="IPR036855">
    <property type="entry name" value="Znf_CCCH_sf"/>
</dbReference>
<evidence type="ECO:0000256" key="3">
    <source>
        <dbReference type="ARBA" id="ARBA00022833"/>
    </source>
</evidence>
<feature type="domain" description="CHY-type" evidence="9">
    <location>
        <begin position="626"/>
        <end position="700"/>
    </location>
</feature>
<keyword evidence="2 4" id="KW-0863">Zinc-finger</keyword>
<feature type="compositionally biased region" description="Basic and acidic residues" evidence="6">
    <location>
        <begin position="740"/>
        <end position="761"/>
    </location>
</feature>
<accession>A0A1Y2HYQ6</accession>
<evidence type="ECO:0000259" key="8">
    <source>
        <dbReference type="PROSITE" id="PS50908"/>
    </source>
</evidence>
<dbReference type="EMBL" id="MCFL01000004">
    <property type="protein sequence ID" value="ORZ39746.1"/>
    <property type="molecule type" value="Genomic_DNA"/>
</dbReference>
<dbReference type="SUPFAM" id="SSF161219">
    <property type="entry name" value="CHY zinc finger-like"/>
    <property type="match status" value="1"/>
</dbReference>
<proteinExistence type="predicted"/>
<dbReference type="Gene3D" id="4.10.1000.10">
    <property type="entry name" value="Zinc finger, CCCH-type"/>
    <property type="match status" value="1"/>
</dbReference>
<dbReference type="SUPFAM" id="SSF54495">
    <property type="entry name" value="UBC-like"/>
    <property type="match status" value="1"/>
</dbReference>
<keyword evidence="1 5" id="KW-0479">Metal-binding</keyword>
<feature type="region of interest" description="Disordered" evidence="6">
    <location>
        <begin position="49"/>
        <end position="187"/>
    </location>
</feature>
<evidence type="ECO:0008006" key="12">
    <source>
        <dbReference type="Google" id="ProtNLM"/>
    </source>
</evidence>
<dbReference type="Pfam" id="PF05773">
    <property type="entry name" value="RWD"/>
    <property type="match status" value="1"/>
</dbReference>
<evidence type="ECO:0000256" key="4">
    <source>
        <dbReference type="PROSITE-ProRule" id="PRU00601"/>
    </source>
</evidence>
<comment type="caution">
    <text evidence="10">The sequence shown here is derived from an EMBL/GenBank/DDBJ whole genome shotgun (WGS) entry which is preliminary data.</text>
</comment>
<dbReference type="SUPFAM" id="SSF90229">
    <property type="entry name" value="CCCH zinc finger"/>
    <property type="match status" value="1"/>
</dbReference>
<dbReference type="InterPro" id="IPR008913">
    <property type="entry name" value="Znf_CHY"/>
</dbReference>
<feature type="compositionally biased region" description="Low complexity" evidence="6">
    <location>
        <begin position="104"/>
        <end position="119"/>
    </location>
</feature>
<feature type="region of interest" description="Disordered" evidence="6">
    <location>
        <begin position="439"/>
        <end position="475"/>
    </location>
</feature>
<protein>
    <recommendedName>
        <fullName evidence="12">C3H1-type domain-containing protein</fullName>
    </recommendedName>
</protein>
<feature type="region of interest" description="Disordered" evidence="6">
    <location>
        <begin position="732"/>
        <end position="761"/>
    </location>
</feature>
<name>A0A1Y2HYQ6_9FUNG</name>
<feature type="region of interest" description="Disordered" evidence="6">
    <location>
        <begin position="1"/>
        <end position="28"/>
    </location>
</feature>
<dbReference type="InterPro" id="IPR016135">
    <property type="entry name" value="UBQ-conjugating_enzyme/RWD"/>
</dbReference>
<evidence type="ECO:0000259" key="9">
    <source>
        <dbReference type="PROSITE" id="PS51266"/>
    </source>
</evidence>
<dbReference type="SMART" id="SM00356">
    <property type="entry name" value="ZnF_C3H1"/>
    <property type="match status" value="1"/>
</dbReference>
<sequence>AAAAAAEAAPATSCPASGNKSARPRLPPRCRFFAQGHCREGDKCRFRHELKPQAQPASKQDKAPTAAATAAANATAGDSPKAPPSSAARNSRNNRNPKNRTKKPTPASATTTRPDSAATNTNSTTQPLPPAEAATADADADTDADAAPRTKRKPRQRTRKPKPKPEHASEPEPAQEAELEPPTPRQSHLAALRSTYPSTTLVTPTSITLSFAPSDPDFPYPLDQVHLSLTLPLDYPTSPPSVLLTNADIPQDVRDIVAKSIAHRLASNQSRLSLVQVVQWIDKNLEKLIKGDLDAPKSTLVFVRPGTGAAAARAPMAKPGSDQRNRDAELKALERRFRASWIQVSQEEMQLTLEPTDPEWSFPGLNVHLGLTLPLAYGSDASVQAQWRVLNTDTSPRLAGKMEQVLREAGEAGIALLQSVNKLDRALVGIVAGLAEEDEQAEDEQIRDVSSDSSLTSDDEDEHEEQQQITSNAQLAVPKSGATQIKFPALALSGISVLECTSLSILLTCVRCKHASEFHAISPLAPGTSLEWQLDSPHAPGMQPCSKCAAPMGIRWTAALMHAAHPVLGYASLLNATPMDLLPSTYSATCAACTSAGQVKVTCRACHAALSVGYEVVRFLRVGSGGLRVKASDEGIVPGQPLPKMGRCTHYSKSAFPCDVCHEKAKSDGHEMVRANRQICGYCSKEQPFSAAGGCAFCHASLVAKSSSGFWEGGKGTRDVVKMSRGESKKFKGLAKTVSKKGERVGKEGAEKVKKDKEKSK</sequence>
<feature type="compositionally biased region" description="Low complexity" evidence="6">
    <location>
        <begin position="63"/>
        <end position="94"/>
    </location>
</feature>
<dbReference type="InterPro" id="IPR000571">
    <property type="entry name" value="Znf_CCCH"/>
</dbReference>
<feature type="compositionally biased region" description="Basic residues" evidence="6">
    <location>
        <begin position="149"/>
        <end position="162"/>
    </location>
</feature>
<keyword evidence="11" id="KW-1185">Reference proteome</keyword>
<feature type="non-terminal residue" evidence="10">
    <location>
        <position position="1"/>
    </location>
</feature>
<dbReference type="Gene3D" id="3.10.110.10">
    <property type="entry name" value="Ubiquitin Conjugating Enzyme"/>
    <property type="match status" value="1"/>
</dbReference>
<feature type="domain" description="C3H1-type" evidence="7">
    <location>
        <begin position="24"/>
        <end position="51"/>
    </location>
</feature>
<keyword evidence="3 5" id="KW-0862">Zinc</keyword>
<dbReference type="InterPro" id="IPR006575">
    <property type="entry name" value="RWD_dom"/>
</dbReference>
<dbReference type="CDD" id="cd11605">
    <property type="entry name" value="RWD_DRWD_ELF-like"/>
    <property type="match status" value="1"/>
</dbReference>
<dbReference type="Proteomes" id="UP000193411">
    <property type="component" value="Unassembled WGS sequence"/>
</dbReference>
<dbReference type="PANTHER" id="PTHR24216">
    <property type="entry name" value="PAXILLIN-RELATED"/>
    <property type="match status" value="1"/>
</dbReference>
<evidence type="ECO:0000256" key="5">
    <source>
        <dbReference type="PROSITE-ProRule" id="PRU00723"/>
    </source>
</evidence>
<reference evidence="10 11" key="1">
    <citation type="submission" date="2016-07" db="EMBL/GenBank/DDBJ databases">
        <title>Pervasive Adenine N6-methylation of Active Genes in Fungi.</title>
        <authorList>
            <consortium name="DOE Joint Genome Institute"/>
            <person name="Mondo S.J."/>
            <person name="Dannebaum R.O."/>
            <person name="Kuo R.C."/>
            <person name="Labutti K."/>
            <person name="Haridas S."/>
            <person name="Kuo A."/>
            <person name="Salamov A."/>
            <person name="Ahrendt S.R."/>
            <person name="Lipzen A."/>
            <person name="Sullivan W."/>
            <person name="Andreopoulos W.B."/>
            <person name="Clum A."/>
            <person name="Lindquist E."/>
            <person name="Daum C."/>
            <person name="Ramamoorthy G.K."/>
            <person name="Gryganskyi A."/>
            <person name="Culley D."/>
            <person name="Magnuson J.K."/>
            <person name="James T.Y."/>
            <person name="O'Malley M.A."/>
            <person name="Stajich J.E."/>
            <person name="Spatafora J.W."/>
            <person name="Visel A."/>
            <person name="Grigoriev I.V."/>
        </authorList>
    </citation>
    <scope>NUCLEOTIDE SEQUENCE [LARGE SCALE GENOMIC DNA]</scope>
    <source>
        <strain evidence="10 11">PL171</strain>
    </source>
</reference>
<feature type="zinc finger region" description="C3H1-type" evidence="5">
    <location>
        <begin position="24"/>
        <end position="51"/>
    </location>
</feature>
<organism evidence="10 11">
    <name type="scientific">Catenaria anguillulae PL171</name>
    <dbReference type="NCBI Taxonomy" id="765915"/>
    <lineage>
        <taxon>Eukaryota</taxon>
        <taxon>Fungi</taxon>
        <taxon>Fungi incertae sedis</taxon>
        <taxon>Blastocladiomycota</taxon>
        <taxon>Blastocladiomycetes</taxon>
        <taxon>Blastocladiales</taxon>
        <taxon>Catenariaceae</taxon>
        <taxon>Catenaria</taxon>
    </lineage>
</organism>
<dbReference type="GO" id="GO:0008270">
    <property type="term" value="F:zinc ion binding"/>
    <property type="evidence" value="ECO:0007669"/>
    <property type="project" value="UniProtKB-KW"/>
</dbReference>
<evidence type="ECO:0000313" key="11">
    <source>
        <dbReference type="Proteomes" id="UP000193411"/>
    </source>
</evidence>
<dbReference type="InterPro" id="IPR037274">
    <property type="entry name" value="Znf_CHY_sf"/>
</dbReference>
<dbReference type="PANTHER" id="PTHR24216:SF65">
    <property type="entry name" value="PAXILLIN-LIKE PROTEIN 1"/>
    <property type="match status" value="1"/>
</dbReference>
<feature type="domain" description="RWD" evidence="8">
    <location>
        <begin position="187"/>
        <end position="288"/>
    </location>
</feature>
<evidence type="ECO:0000259" key="7">
    <source>
        <dbReference type="PROSITE" id="PS50103"/>
    </source>
</evidence>
<dbReference type="PROSITE" id="PS50908">
    <property type="entry name" value="RWD"/>
    <property type="match status" value="1"/>
</dbReference>
<dbReference type="AlphaFoldDB" id="A0A1Y2HYQ6"/>
<evidence type="ECO:0000256" key="2">
    <source>
        <dbReference type="ARBA" id="ARBA00022771"/>
    </source>
</evidence>
<evidence type="ECO:0000256" key="6">
    <source>
        <dbReference type="SAM" id="MobiDB-lite"/>
    </source>
</evidence>
<dbReference type="OrthoDB" id="10253329at2759"/>
<evidence type="ECO:0000256" key="1">
    <source>
        <dbReference type="ARBA" id="ARBA00022723"/>
    </source>
</evidence>
<dbReference type="PROSITE" id="PS51266">
    <property type="entry name" value="ZF_CHY"/>
    <property type="match status" value="1"/>
</dbReference>
<evidence type="ECO:0000313" key="10">
    <source>
        <dbReference type="EMBL" id="ORZ39746.1"/>
    </source>
</evidence>
<gene>
    <name evidence="10" type="ORF">BCR44DRAFT_1425562</name>
</gene>
<dbReference type="STRING" id="765915.A0A1Y2HYQ6"/>
<dbReference type="PROSITE" id="PS50103">
    <property type="entry name" value="ZF_C3H1"/>
    <property type="match status" value="1"/>
</dbReference>